<reference evidence="2 3" key="1">
    <citation type="submission" date="2013-09" db="EMBL/GenBank/DDBJ databases">
        <title>Complete genome sequence of Spiroplasma mirum suckling mouse cataract agent.</title>
        <authorList>
            <person name="Landry C.A."/>
            <person name="Bastian F.O."/>
            <person name="Thune R.L."/>
        </authorList>
    </citation>
    <scope>NUCLEOTIDE SEQUENCE [LARGE SCALE GENOMIC DNA]</scope>
    <source>
        <strain evidence="2 3">SMCA</strain>
    </source>
</reference>
<feature type="transmembrane region" description="Helical" evidence="1">
    <location>
        <begin position="46"/>
        <end position="65"/>
    </location>
</feature>
<name>W0GMV1_9MOLU</name>
<accession>W0GMV1</accession>
<dbReference type="EMBL" id="CP006720">
    <property type="protein sequence ID" value="AHI58647.1"/>
    <property type="molecule type" value="Genomic_DNA"/>
</dbReference>
<dbReference type="HOGENOM" id="CLU_2384681_0_0_14"/>
<sequence length="94" mass="11157">MSIIHVFISGLQACKHNRHVMIGTIISNIIDIIIVTLMLIVFKINILYTAFTIVIARVFQLFYMLGFNLKYINYHNDYHFFKKIKLKFIKQTVF</sequence>
<dbReference type="Proteomes" id="UP000019260">
    <property type="component" value="Chromosome"/>
</dbReference>
<evidence type="ECO:0000256" key="1">
    <source>
        <dbReference type="SAM" id="Phobius"/>
    </source>
</evidence>
<evidence type="ECO:0000313" key="3">
    <source>
        <dbReference type="Proteomes" id="UP000019260"/>
    </source>
</evidence>
<keyword evidence="3" id="KW-1185">Reference proteome</keyword>
<keyword evidence="1" id="KW-0472">Membrane</keyword>
<dbReference type="AlphaFoldDB" id="W0GMV1"/>
<feature type="transmembrane region" description="Helical" evidence="1">
    <location>
        <begin position="20"/>
        <end position="40"/>
    </location>
</feature>
<dbReference type="RefSeq" id="WP_025317863.1">
    <property type="nucleotide sequence ID" value="NZ_CP002082.1"/>
</dbReference>
<dbReference type="KEGG" id="smia:P344_06745"/>
<gene>
    <name evidence="2" type="ORF">P344_06745</name>
</gene>
<keyword evidence="1" id="KW-0812">Transmembrane</keyword>
<keyword evidence="1" id="KW-1133">Transmembrane helix</keyword>
<dbReference type="PATRIC" id="fig|838561.3.peg.1298"/>
<protein>
    <submittedName>
        <fullName evidence="2">Uncharacterized protein</fullName>
    </submittedName>
</protein>
<proteinExistence type="predicted"/>
<organism evidence="2 3">
    <name type="scientific">Spiroplasma mirum ATCC 29335</name>
    <dbReference type="NCBI Taxonomy" id="838561"/>
    <lineage>
        <taxon>Bacteria</taxon>
        <taxon>Bacillati</taxon>
        <taxon>Mycoplasmatota</taxon>
        <taxon>Mollicutes</taxon>
        <taxon>Entomoplasmatales</taxon>
        <taxon>Spiroplasmataceae</taxon>
        <taxon>Spiroplasma</taxon>
    </lineage>
</organism>
<dbReference type="STRING" id="838561.P344_06745"/>
<dbReference type="KEGG" id="smir:SMM_1133"/>
<evidence type="ECO:0000313" key="2">
    <source>
        <dbReference type="EMBL" id="AHI58647.1"/>
    </source>
</evidence>